<evidence type="ECO:0000256" key="8">
    <source>
        <dbReference type="SAM" id="Phobius"/>
    </source>
</evidence>
<organism evidence="10 11">
    <name type="scientific">Prorocentrum cordatum</name>
    <dbReference type="NCBI Taxonomy" id="2364126"/>
    <lineage>
        <taxon>Eukaryota</taxon>
        <taxon>Sar</taxon>
        <taxon>Alveolata</taxon>
        <taxon>Dinophyceae</taxon>
        <taxon>Prorocentrales</taxon>
        <taxon>Prorocentraceae</taxon>
        <taxon>Prorocentrum</taxon>
    </lineage>
</organism>
<evidence type="ECO:0000256" key="7">
    <source>
        <dbReference type="SAM" id="MobiDB-lite"/>
    </source>
</evidence>
<evidence type="ECO:0000256" key="2">
    <source>
        <dbReference type="ARBA" id="ARBA00022448"/>
    </source>
</evidence>
<keyword evidence="11" id="KW-1185">Reference proteome</keyword>
<feature type="region of interest" description="Disordered" evidence="7">
    <location>
        <begin position="28"/>
        <end position="51"/>
    </location>
</feature>
<sequence>MSQLPPAERHQMAATSSDTVSLDLIFDPTPRTWPTTPSPTDPRKRGRVGAGLDEVGTADGAAAGTVVLVTKASFCGGKVAFAVALVMIGALTAVIGDMATLLGCVLDIPAEITAATLVALGTSLPDTFASLIAAQ</sequence>
<feature type="domain" description="Sodium/calcium exchanger membrane region" evidence="9">
    <location>
        <begin position="79"/>
        <end position="134"/>
    </location>
</feature>
<comment type="caution">
    <text evidence="10">The sequence shown here is derived from an EMBL/GenBank/DDBJ whole genome shotgun (WGS) entry which is preliminary data.</text>
</comment>
<evidence type="ECO:0000256" key="6">
    <source>
        <dbReference type="ARBA" id="ARBA00023136"/>
    </source>
</evidence>
<evidence type="ECO:0000313" key="11">
    <source>
        <dbReference type="Proteomes" id="UP001189429"/>
    </source>
</evidence>
<dbReference type="Pfam" id="PF01699">
    <property type="entry name" value="Na_Ca_ex"/>
    <property type="match status" value="1"/>
</dbReference>
<keyword evidence="3 8" id="KW-0812">Transmembrane</keyword>
<feature type="transmembrane region" description="Helical" evidence="8">
    <location>
        <begin position="114"/>
        <end position="134"/>
    </location>
</feature>
<dbReference type="PRINTS" id="PR01259">
    <property type="entry name" value="NACAEXCHNGR"/>
</dbReference>
<reference evidence="10" key="1">
    <citation type="submission" date="2023-10" db="EMBL/GenBank/DDBJ databases">
        <authorList>
            <person name="Chen Y."/>
            <person name="Shah S."/>
            <person name="Dougan E. K."/>
            <person name="Thang M."/>
            <person name="Chan C."/>
        </authorList>
    </citation>
    <scope>NUCLEOTIDE SEQUENCE [LARGE SCALE GENOMIC DNA]</scope>
</reference>
<evidence type="ECO:0000256" key="1">
    <source>
        <dbReference type="ARBA" id="ARBA00004127"/>
    </source>
</evidence>
<dbReference type="InterPro" id="IPR004837">
    <property type="entry name" value="NaCa_Exmemb"/>
</dbReference>
<evidence type="ECO:0000256" key="4">
    <source>
        <dbReference type="ARBA" id="ARBA00022989"/>
    </source>
</evidence>
<keyword evidence="5" id="KW-0406">Ion transport</keyword>
<dbReference type="InterPro" id="IPR051171">
    <property type="entry name" value="CaCA"/>
</dbReference>
<dbReference type="Proteomes" id="UP001189429">
    <property type="component" value="Unassembled WGS sequence"/>
</dbReference>
<name>A0ABN9VQL6_9DINO</name>
<keyword evidence="6 8" id="KW-0472">Membrane</keyword>
<dbReference type="EMBL" id="CAUYUJ010017550">
    <property type="protein sequence ID" value="CAK0875751.1"/>
    <property type="molecule type" value="Genomic_DNA"/>
</dbReference>
<evidence type="ECO:0000256" key="5">
    <source>
        <dbReference type="ARBA" id="ARBA00023065"/>
    </source>
</evidence>
<protein>
    <recommendedName>
        <fullName evidence="9">Sodium/calcium exchanger membrane region domain-containing protein</fullName>
    </recommendedName>
</protein>
<keyword evidence="4 8" id="KW-1133">Transmembrane helix</keyword>
<feature type="transmembrane region" description="Helical" evidence="8">
    <location>
        <begin position="79"/>
        <end position="102"/>
    </location>
</feature>
<dbReference type="PANTHER" id="PTHR11878:SF65">
    <property type="entry name" value="NA_CA-EXCHANGE PROTEIN, ISOFORM G"/>
    <property type="match status" value="1"/>
</dbReference>
<evidence type="ECO:0000256" key="3">
    <source>
        <dbReference type="ARBA" id="ARBA00022692"/>
    </source>
</evidence>
<gene>
    <name evidence="10" type="ORF">PCOR1329_LOCUS60333</name>
</gene>
<dbReference type="PANTHER" id="PTHR11878">
    <property type="entry name" value="SODIUM/CALCIUM EXCHANGER"/>
    <property type="match status" value="1"/>
</dbReference>
<comment type="subcellular location">
    <subcellularLocation>
        <location evidence="1">Endomembrane system</location>
        <topology evidence="1">Multi-pass membrane protein</topology>
    </subcellularLocation>
</comment>
<dbReference type="InterPro" id="IPR004836">
    <property type="entry name" value="Na_Ca_Ex"/>
</dbReference>
<feature type="non-terminal residue" evidence="10">
    <location>
        <position position="135"/>
    </location>
</feature>
<evidence type="ECO:0000259" key="9">
    <source>
        <dbReference type="Pfam" id="PF01699"/>
    </source>
</evidence>
<dbReference type="Gene3D" id="1.20.1420.30">
    <property type="entry name" value="NCX, central ion-binding region"/>
    <property type="match status" value="1"/>
</dbReference>
<accession>A0ABN9VQL6</accession>
<dbReference type="InterPro" id="IPR044880">
    <property type="entry name" value="NCX_ion-bd_dom_sf"/>
</dbReference>
<evidence type="ECO:0000313" key="10">
    <source>
        <dbReference type="EMBL" id="CAK0875751.1"/>
    </source>
</evidence>
<proteinExistence type="predicted"/>
<keyword evidence="2" id="KW-0813">Transport</keyword>